<keyword evidence="1" id="KW-0732">Signal</keyword>
<evidence type="ECO:0008006" key="4">
    <source>
        <dbReference type="Google" id="ProtNLM"/>
    </source>
</evidence>
<proteinExistence type="predicted"/>
<feature type="signal peptide" evidence="1">
    <location>
        <begin position="1"/>
        <end position="26"/>
    </location>
</feature>
<evidence type="ECO:0000256" key="1">
    <source>
        <dbReference type="SAM" id="SignalP"/>
    </source>
</evidence>
<comment type="caution">
    <text evidence="2">The sequence shown here is derived from an EMBL/GenBank/DDBJ whole genome shotgun (WGS) entry which is preliminary data.</text>
</comment>
<feature type="chain" id="PRO_5013365980" description="WAP domain-containing protein" evidence="1">
    <location>
        <begin position="27"/>
        <end position="114"/>
    </location>
</feature>
<dbReference type="AlphaFoldDB" id="A0A1W0X5R6"/>
<dbReference type="Proteomes" id="UP000192578">
    <property type="component" value="Unassembled WGS sequence"/>
</dbReference>
<dbReference type="EMBL" id="MTYJ01000016">
    <property type="protein sequence ID" value="OQV22662.1"/>
    <property type="molecule type" value="Genomic_DNA"/>
</dbReference>
<sequence>MRLTPTTLILTVTVLFVWSDAPGARCQDNSVFEYLTQGNRIVSTDGSNIYNVESRAVCSKPLGSPCDKSSECCPDPETKVPHYCCNCIKICGCGRSNDIAVTGPVCPFDSARTI</sequence>
<protein>
    <recommendedName>
        <fullName evidence="4">WAP domain-containing protein</fullName>
    </recommendedName>
</protein>
<reference evidence="3" key="1">
    <citation type="submission" date="2017-01" db="EMBL/GenBank/DDBJ databases">
        <title>Comparative genomics of anhydrobiosis in the tardigrade Hypsibius dujardini.</title>
        <authorList>
            <person name="Yoshida Y."/>
            <person name="Koutsovoulos G."/>
            <person name="Laetsch D."/>
            <person name="Stevens L."/>
            <person name="Kumar S."/>
            <person name="Horikawa D."/>
            <person name="Ishino K."/>
            <person name="Komine S."/>
            <person name="Tomita M."/>
            <person name="Blaxter M."/>
            <person name="Arakawa K."/>
        </authorList>
    </citation>
    <scope>NUCLEOTIDE SEQUENCE [LARGE SCALE GENOMIC DNA]</scope>
    <source>
        <strain evidence="3">Z151</strain>
    </source>
</reference>
<evidence type="ECO:0000313" key="2">
    <source>
        <dbReference type="EMBL" id="OQV22662.1"/>
    </source>
</evidence>
<organism evidence="2 3">
    <name type="scientific">Hypsibius exemplaris</name>
    <name type="common">Freshwater tardigrade</name>
    <dbReference type="NCBI Taxonomy" id="2072580"/>
    <lineage>
        <taxon>Eukaryota</taxon>
        <taxon>Metazoa</taxon>
        <taxon>Ecdysozoa</taxon>
        <taxon>Tardigrada</taxon>
        <taxon>Eutardigrada</taxon>
        <taxon>Parachela</taxon>
        <taxon>Hypsibioidea</taxon>
        <taxon>Hypsibiidae</taxon>
        <taxon>Hypsibius</taxon>
    </lineage>
</organism>
<evidence type="ECO:0000313" key="3">
    <source>
        <dbReference type="Proteomes" id="UP000192578"/>
    </source>
</evidence>
<keyword evidence="3" id="KW-1185">Reference proteome</keyword>
<gene>
    <name evidence="2" type="ORF">BV898_03487</name>
</gene>
<accession>A0A1W0X5R6</accession>
<name>A0A1W0X5R6_HYPEX</name>